<dbReference type="Proteomes" id="UP001147733">
    <property type="component" value="Unassembled WGS sequence"/>
</dbReference>
<evidence type="ECO:0000313" key="4">
    <source>
        <dbReference type="EMBL" id="KAJ5241083.1"/>
    </source>
</evidence>
<keyword evidence="3" id="KW-0732">Signal</keyword>
<keyword evidence="2" id="KW-0812">Transmembrane</keyword>
<feature type="compositionally biased region" description="Low complexity" evidence="1">
    <location>
        <begin position="143"/>
        <end position="173"/>
    </location>
</feature>
<feature type="transmembrane region" description="Helical" evidence="2">
    <location>
        <begin position="185"/>
        <end position="209"/>
    </location>
</feature>
<keyword evidence="5" id="KW-1185">Reference proteome</keyword>
<evidence type="ECO:0000256" key="2">
    <source>
        <dbReference type="SAM" id="Phobius"/>
    </source>
</evidence>
<dbReference type="EMBL" id="JAPQKT010000002">
    <property type="protein sequence ID" value="KAJ5241083.1"/>
    <property type="molecule type" value="Genomic_DNA"/>
</dbReference>
<accession>A0A9W9PAT2</accession>
<feature type="chain" id="PRO_5040771472" description="Mid2 domain-containing protein" evidence="3">
    <location>
        <begin position="19"/>
        <end position="272"/>
    </location>
</feature>
<dbReference type="AlphaFoldDB" id="A0A9W9PAT2"/>
<dbReference type="CDD" id="cd12087">
    <property type="entry name" value="TM_EGFR-like"/>
    <property type="match status" value="1"/>
</dbReference>
<dbReference type="RefSeq" id="XP_056504088.1">
    <property type="nucleotide sequence ID" value="XM_056641594.1"/>
</dbReference>
<protein>
    <recommendedName>
        <fullName evidence="6">Mid2 domain-containing protein</fullName>
    </recommendedName>
</protein>
<keyword evidence="2" id="KW-1133">Transmembrane helix</keyword>
<gene>
    <name evidence="4" type="ORF">N7469_002674</name>
</gene>
<sequence length="272" mass="28600">MDWRNILFTLALTQLGWADNIITASGSLPTGQQGWARSGNSWSSVTCDDPSQTFVMSSTYGRCCTNTHLNCGFATSCIDTATETGATIFYGGDGGSSVCASGNTCVFMQIFEYATTETPVFDIWCASDWPESAYTIFRSTAPATTTTDSQPTTTATPGSSPTSTMAAATTTASNANDGENKESKAWIAGAVIGPVAGCAILGALGFWLVRRRRSQSEGNIANQGQDKGYFQPGQGQGYSELANNTVPQELPAYSTGNAGKSEPTELPSTNTR</sequence>
<evidence type="ECO:0000256" key="1">
    <source>
        <dbReference type="SAM" id="MobiDB-lite"/>
    </source>
</evidence>
<organism evidence="4 5">
    <name type="scientific">Penicillium citrinum</name>
    <dbReference type="NCBI Taxonomy" id="5077"/>
    <lineage>
        <taxon>Eukaryota</taxon>
        <taxon>Fungi</taxon>
        <taxon>Dikarya</taxon>
        <taxon>Ascomycota</taxon>
        <taxon>Pezizomycotina</taxon>
        <taxon>Eurotiomycetes</taxon>
        <taxon>Eurotiomycetidae</taxon>
        <taxon>Eurotiales</taxon>
        <taxon>Aspergillaceae</taxon>
        <taxon>Penicillium</taxon>
    </lineage>
</organism>
<feature type="region of interest" description="Disordered" evidence="1">
    <location>
        <begin position="143"/>
        <end position="179"/>
    </location>
</feature>
<evidence type="ECO:0000313" key="5">
    <source>
        <dbReference type="Proteomes" id="UP001147733"/>
    </source>
</evidence>
<comment type="caution">
    <text evidence="4">The sequence shown here is derived from an EMBL/GenBank/DDBJ whole genome shotgun (WGS) entry which is preliminary data.</text>
</comment>
<keyword evidence="2" id="KW-0472">Membrane</keyword>
<evidence type="ECO:0000256" key="3">
    <source>
        <dbReference type="SAM" id="SignalP"/>
    </source>
</evidence>
<feature type="signal peptide" evidence="3">
    <location>
        <begin position="1"/>
        <end position="18"/>
    </location>
</feature>
<reference evidence="4" key="1">
    <citation type="submission" date="2022-11" db="EMBL/GenBank/DDBJ databases">
        <authorList>
            <person name="Petersen C."/>
        </authorList>
    </citation>
    <scope>NUCLEOTIDE SEQUENCE</scope>
    <source>
        <strain evidence="4">IBT 23319</strain>
    </source>
</reference>
<reference evidence="4" key="2">
    <citation type="journal article" date="2023" name="IMA Fungus">
        <title>Comparative genomic study of the Penicillium genus elucidates a diverse pangenome and 15 lateral gene transfer events.</title>
        <authorList>
            <person name="Petersen C."/>
            <person name="Sorensen T."/>
            <person name="Nielsen M.R."/>
            <person name="Sondergaard T.E."/>
            <person name="Sorensen J.L."/>
            <person name="Fitzpatrick D.A."/>
            <person name="Frisvad J.C."/>
            <person name="Nielsen K.L."/>
        </authorList>
    </citation>
    <scope>NUCLEOTIDE SEQUENCE</scope>
    <source>
        <strain evidence="4">IBT 23319</strain>
    </source>
</reference>
<dbReference type="OrthoDB" id="4347164at2759"/>
<name>A0A9W9PAT2_PENCI</name>
<feature type="region of interest" description="Disordered" evidence="1">
    <location>
        <begin position="218"/>
        <end position="272"/>
    </location>
</feature>
<dbReference type="GeneID" id="81380761"/>
<proteinExistence type="predicted"/>
<evidence type="ECO:0008006" key="6">
    <source>
        <dbReference type="Google" id="ProtNLM"/>
    </source>
</evidence>